<dbReference type="RefSeq" id="WP_136547224.1">
    <property type="nucleotide sequence ID" value="NZ_CP031093.1"/>
</dbReference>
<dbReference type="KEGG" id="hmi:soil367_04275"/>
<protein>
    <submittedName>
        <fullName evidence="2">Phosphatidylserine/phosphatidylglycerophosphate/ cardiolipin synthase family protein</fullName>
    </submittedName>
</protein>
<feature type="domain" description="PLD phosphodiesterase" evidence="1">
    <location>
        <begin position="106"/>
        <end position="133"/>
    </location>
</feature>
<evidence type="ECO:0000313" key="2">
    <source>
        <dbReference type="EMBL" id="QCF25207.1"/>
    </source>
</evidence>
<reference evidence="2 3" key="1">
    <citation type="submission" date="2018-07" db="EMBL/GenBank/DDBJ databases">
        <title>Marsedoiliclastica nanhaica gen. nov. sp. nov., a novel marine hydrocarbonoclastic bacterium isolated from an in-situ enriched hydrocarbon-degrading consortium in deep-sea sediment.</title>
        <authorList>
            <person name="Dong C."/>
            <person name="Ma T."/>
            <person name="Liu R."/>
            <person name="Shao Z."/>
        </authorList>
    </citation>
    <scope>NUCLEOTIDE SEQUENCE [LARGE SCALE GENOMIC DNA]</scope>
    <source>
        <strain evidence="3">soil36-7</strain>
    </source>
</reference>
<dbReference type="EMBL" id="CP031093">
    <property type="protein sequence ID" value="QCF25207.1"/>
    <property type="molecule type" value="Genomic_DNA"/>
</dbReference>
<dbReference type="Gene3D" id="3.30.870.10">
    <property type="entry name" value="Endonuclease Chain A"/>
    <property type="match status" value="2"/>
</dbReference>
<name>A0A4P7XHD2_9ALTE</name>
<evidence type="ECO:0000313" key="3">
    <source>
        <dbReference type="Proteomes" id="UP000298049"/>
    </source>
</evidence>
<dbReference type="AlphaFoldDB" id="A0A4P7XHD2"/>
<proteinExistence type="predicted"/>
<keyword evidence="3" id="KW-1185">Reference proteome</keyword>
<dbReference type="GO" id="GO:0016020">
    <property type="term" value="C:membrane"/>
    <property type="evidence" value="ECO:0007669"/>
    <property type="project" value="TreeGrafter"/>
</dbReference>
<sequence length="374" mass="43315">MREVWRSANRFRLLPEGKRFIPVILKAIATAQHTLLVEQYLVESGRLSGLFIDALVRAADRGVIVLVLLDGYGSQGLKRRDVEKLTGAGVFVRYFNPLRWDSLSNNLTRDHRKLVVVDHTLAFTGGFCLVDKFIDAWYEVAIQAEGPVVKDWIRLFSRLWDSTAAQGKYPVAQQIVEQASPPVAEFTPGMRGRVIWARGYRHQAIRRSLHQRTSSARHRLWLCTPYFAPTRGLRRRLVGAARRGVDVRILLPVSRNNDHPGVQFAGQRFYTRLLEAGIRIFEFQPNFIHAKFCVVDDWTTIGSCNFDHWSLQWNLEANQEVEDRAFACEVAELFERNFLASAEIDPELWARRPWQQKLREWLYGKISSWLNRLR</sequence>
<dbReference type="InterPro" id="IPR001736">
    <property type="entry name" value="PLipase_D/transphosphatidylase"/>
</dbReference>
<dbReference type="CDD" id="cd09110">
    <property type="entry name" value="PLDc_CLS_1"/>
    <property type="match status" value="1"/>
</dbReference>
<dbReference type="GO" id="GO:0032049">
    <property type="term" value="P:cardiolipin biosynthetic process"/>
    <property type="evidence" value="ECO:0007669"/>
    <property type="project" value="UniProtKB-ARBA"/>
</dbReference>
<dbReference type="PANTHER" id="PTHR21248:SF23">
    <property type="entry name" value="CARDIOLIPIN SYNTHASE B"/>
    <property type="match status" value="1"/>
</dbReference>
<accession>A0A4P7XHD2</accession>
<organism evidence="2 3">
    <name type="scientific">Hydrocarboniclastica marina</name>
    <dbReference type="NCBI Taxonomy" id="2259620"/>
    <lineage>
        <taxon>Bacteria</taxon>
        <taxon>Pseudomonadati</taxon>
        <taxon>Pseudomonadota</taxon>
        <taxon>Gammaproteobacteria</taxon>
        <taxon>Alteromonadales</taxon>
        <taxon>Alteromonadaceae</taxon>
        <taxon>Hydrocarboniclastica</taxon>
    </lineage>
</organism>
<dbReference type="Proteomes" id="UP000298049">
    <property type="component" value="Chromosome"/>
</dbReference>
<dbReference type="OrthoDB" id="9814092at2"/>
<dbReference type="Pfam" id="PF13091">
    <property type="entry name" value="PLDc_2"/>
    <property type="match status" value="2"/>
</dbReference>
<dbReference type="SUPFAM" id="SSF56024">
    <property type="entry name" value="Phospholipase D/nuclease"/>
    <property type="match status" value="2"/>
</dbReference>
<dbReference type="GO" id="GO:0008808">
    <property type="term" value="F:cardiolipin synthase activity"/>
    <property type="evidence" value="ECO:0007669"/>
    <property type="project" value="TreeGrafter"/>
</dbReference>
<evidence type="ECO:0000259" key="1">
    <source>
        <dbReference type="PROSITE" id="PS50035"/>
    </source>
</evidence>
<gene>
    <name evidence="2" type="ORF">soil367_04275</name>
</gene>
<dbReference type="PROSITE" id="PS50035">
    <property type="entry name" value="PLD"/>
    <property type="match status" value="2"/>
</dbReference>
<dbReference type="InterPro" id="IPR025202">
    <property type="entry name" value="PLD-like_dom"/>
</dbReference>
<feature type="domain" description="PLD phosphodiesterase" evidence="1">
    <location>
        <begin position="284"/>
        <end position="310"/>
    </location>
</feature>
<dbReference type="PANTHER" id="PTHR21248">
    <property type="entry name" value="CARDIOLIPIN SYNTHASE"/>
    <property type="match status" value="1"/>
</dbReference>
<dbReference type="CDD" id="cd09159">
    <property type="entry name" value="PLDc_ybhO_like_2"/>
    <property type="match status" value="1"/>
</dbReference>
<dbReference type="SMART" id="SM00155">
    <property type="entry name" value="PLDc"/>
    <property type="match status" value="2"/>
</dbReference>